<dbReference type="AlphaFoldDB" id="X0UXU6"/>
<evidence type="ECO:0000313" key="1">
    <source>
        <dbReference type="EMBL" id="GAG10590.1"/>
    </source>
</evidence>
<comment type="caution">
    <text evidence="1">The sequence shown here is derived from an EMBL/GenBank/DDBJ whole genome shotgun (WGS) entry which is preliminary data.</text>
</comment>
<dbReference type="EMBL" id="BARS01029960">
    <property type="protein sequence ID" value="GAG10590.1"/>
    <property type="molecule type" value="Genomic_DNA"/>
</dbReference>
<name>X0UXU6_9ZZZZ</name>
<protein>
    <recommendedName>
        <fullName evidence="2">Transcription regulator PadR N-terminal domain-containing protein</fullName>
    </recommendedName>
</protein>
<evidence type="ECO:0008006" key="2">
    <source>
        <dbReference type="Google" id="ProtNLM"/>
    </source>
</evidence>
<sequence length="117" mass="13228">WTAGIICLEEKRMFPSEMVILMAIEVSRDSGKKLLAHPVGVTGEYISNLYDSLVSRGHLKKNSLRGYQLTSKGREALFEFLLENKTRVKDTIKMLQQLGIESSQEIDELVKEAIEVS</sequence>
<organism evidence="1">
    <name type="scientific">marine sediment metagenome</name>
    <dbReference type="NCBI Taxonomy" id="412755"/>
    <lineage>
        <taxon>unclassified sequences</taxon>
        <taxon>metagenomes</taxon>
        <taxon>ecological metagenomes</taxon>
    </lineage>
</organism>
<accession>X0UXU6</accession>
<reference evidence="1" key="1">
    <citation type="journal article" date="2014" name="Front. Microbiol.">
        <title>High frequency of phylogenetically diverse reductive dehalogenase-homologous genes in deep subseafloor sedimentary metagenomes.</title>
        <authorList>
            <person name="Kawai M."/>
            <person name="Futagami T."/>
            <person name="Toyoda A."/>
            <person name="Takaki Y."/>
            <person name="Nishi S."/>
            <person name="Hori S."/>
            <person name="Arai W."/>
            <person name="Tsubouchi T."/>
            <person name="Morono Y."/>
            <person name="Uchiyama I."/>
            <person name="Ito T."/>
            <person name="Fujiyama A."/>
            <person name="Inagaki F."/>
            <person name="Takami H."/>
        </authorList>
    </citation>
    <scope>NUCLEOTIDE SEQUENCE</scope>
    <source>
        <strain evidence="1">Expedition CK06-06</strain>
    </source>
</reference>
<gene>
    <name evidence="1" type="ORF">S01H1_46775</name>
</gene>
<proteinExistence type="predicted"/>
<feature type="non-terminal residue" evidence="1">
    <location>
        <position position="1"/>
    </location>
</feature>